<reference evidence="4" key="2">
    <citation type="submission" date="2017-06" db="EMBL/GenBank/DDBJ databases">
        <title>WGS assembly of Brachypodium distachyon.</title>
        <authorList>
            <consortium name="The International Brachypodium Initiative"/>
            <person name="Lucas S."/>
            <person name="Harmon-Smith M."/>
            <person name="Lail K."/>
            <person name="Tice H."/>
            <person name="Grimwood J."/>
            <person name="Bruce D."/>
            <person name="Barry K."/>
            <person name="Shu S."/>
            <person name="Lindquist E."/>
            <person name="Wang M."/>
            <person name="Pitluck S."/>
            <person name="Vogel J.P."/>
            <person name="Garvin D.F."/>
            <person name="Mockler T.C."/>
            <person name="Schmutz J."/>
            <person name="Rokhsar D."/>
            <person name="Bevan M.W."/>
        </authorList>
    </citation>
    <scope>NUCLEOTIDE SEQUENCE</scope>
    <source>
        <strain evidence="4">Bd21</strain>
    </source>
</reference>
<dbReference type="Gramene" id="PNT64052">
    <property type="protein sequence ID" value="PNT64052"/>
    <property type="gene ID" value="BRADI_4g23834v3"/>
</dbReference>
<dbReference type="EnsemblPlants" id="PNT64052">
    <property type="protein sequence ID" value="PNT64052"/>
    <property type="gene ID" value="BRADI_4g23834v3"/>
</dbReference>
<reference evidence="4 5" key="1">
    <citation type="journal article" date="2010" name="Nature">
        <title>Genome sequencing and analysis of the model grass Brachypodium distachyon.</title>
        <authorList>
            <consortium name="International Brachypodium Initiative"/>
        </authorList>
    </citation>
    <scope>NUCLEOTIDE SEQUENCE [LARGE SCALE GENOMIC DNA]</scope>
    <source>
        <strain evidence="4 5">Bd21</strain>
    </source>
</reference>
<dbReference type="Gramene" id="PNT64050">
    <property type="protein sequence ID" value="PNT64050"/>
    <property type="gene ID" value="BRADI_4g23834v3"/>
</dbReference>
<protein>
    <recommendedName>
        <fullName evidence="7">BTB domain-containing protein</fullName>
    </recommendedName>
</protein>
<dbReference type="InParanoid" id="I1IMZ1"/>
<dbReference type="SUPFAM" id="SSF49599">
    <property type="entry name" value="TRAF domain-like"/>
    <property type="match status" value="1"/>
</dbReference>
<evidence type="ECO:0000259" key="2">
    <source>
        <dbReference type="PROSITE" id="PS50097"/>
    </source>
</evidence>
<dbReference type="OrthoDB" id="687163at2759"/>
<dbReference type="InterPro" id="IPR000210">
    <property type="entry name" value="BTB/POZ_dom"/>
</dbReference>
<dbReference type="HOGENOM" id="CLU_004253_2_0_1"/>
<evidence type="ECO:0000313" key="4">
    <source>
        <dbReference type="EMBL" id="PNT64050.1"/>
    </source>
</evidence>
<feature type="domain" description="BTB" evidence="2">
    <location>
        <begin position="180"/>
        <end position="238"/>
    </location>
</feature>
<dbReference type="PROSITE" id="PS50097">
    <property type="entry name" value="BTB"/>
    <property type="match status" value="1"/>
</dbReference>
<dbReference type="EMBL" id="CM000883">
    <property type="protein sequence ID" value="PNT64050.1"/>
    <property type="molecule type" value="Genomic_DNA"/>
</dbReference>
<evidence type="ECO:0000259" key="3">
    <source>
        <dbReference type="PROSITE" id="PS50144"/>
    </source>
</evidence>
<dbReference type="SUPFAM" id="SSF54695">
    <property type="entry name" value="POZ domain"/>
    <property type="match status" value="1"/>
</dbReference>
<dbReference type="PROSITE" id="PS50144">
    <property type="entry name" value="MATH"/>
    <property type="match status" value="1"/>
</dbReference>
<comment type="pathway">
    <text evidence="1">Protein modification; protein ubiquitination.</text>
</comment>
<dbReference type="Pfam" id="PF22486">
    <property type="entry name" value="MATH_2"/>
    <property type="match status" value="1"/>
</dbReference>
<dbReference type="EMBL" id="CM000883">
    <property type="protein sequence ID" value="PNT64052.1"/>
    <property type="molecule type" value="Genomic_DNA"/>
</dbReference>
<accession>I1IMZ1</accession>
<organism evidence="5">
    <name type="scientific">Brachypodium distachyon</name>
    <name type="common">Purple false brome</name>
    <name type="synonym">Trachynia distachya</name>
    <dbReference type="NCBI Taxonomy" id="15368"/>
    <lineage>
        <taxon>Eukaryota</taxon>
        <taxon>Viridiplantae</taxon>
        <taxon>Streptophyta</taxon>
        <taxon>Embryophyta</taxon>
        <taxon>Tracheophyta</taxon>
        <taxon>Spermatophyta</taxon>
        <taxon>Magnoliopsida</taxon>
        <taxon>Liliopsida</taxon>
        <taxon>Poales</taxon>
        <taxon>Poaceae</taxon>
        <taxon>BOP clade</taxon>
        <taxon>Pooideae</taxon>
        <taxon>Stipodae</taxon>
        <taxon>Brachypodieae</taxon>
        <taxon>Brachypodium</taxon>
    </lineage>
</organism>
<dbReference type="Pfam" id="PF00651">
    <property type="entry name" value="BTB"/>
    <property type="match status" value="1"/>
</dbReference>
<dbReference type="EMBL" id="CM000883">
    <property type="protein sequence ID" value="PNT64051.1"/>
    <property type="molecule type" value="Genomic_DNA"/>
</dbReference>
<dbReference type="InterPro" id="IPR002083">
    <property type="entry name" value="MATH/TRAF_dom"/>
</dbReference>
<gene>
    <name evidence="4" type="ORF">BRADI_4g23834v3</name>
</gene>
<evidence type="ECO:0000256" key="1">
    <source>
        <dbReference type="ARBA" id="ARBA00004906"/>
    </source>
</evidence>
<dbReference type="PANTHER" id="PTHR26379:SF483">
    <property type="entry name" value="OS11G0619800 PROTEIN"/>
    <property type="match status" value="1"/>
</dbReference>
<dbReference type="Gene3D" id="2.60.210.10">
    <property type="entry name" value="Apoptosis, Tumor Necrosis Factor Receptor Associated Protein 2, Chain A"/>
    <property type="match status" value="1"/>
</dbReference>
<dbReference type="InterPro" id="IPR008974">
    <property type="entry name" value="TRAF-like"/>
</dbReference>
<dbReference type="EnsemblPlants" id="PNT64051">
    <property type="protein sequence ID" value="PNT64051"/>
    <property type="gene ID" value="BRADI_4g23834v3"/>
</dbReference>
<feature type="domain" description="MATH" evidence="3">
    <location>
        <begin position="17"/>
        <end position="146"/>
    </location>
</feature>
<keyword evidence="6" id="KW-1185">Reference proteome</keyword>
<evidence type="ECO:0000313" key="5">
    <source>
        <dbReference type="EnsemblPlants" id="PNT64050"/>
    </source>
</evidence>
<dbReference type="Proteomes" id="UP000008810">
    <property type="component" value="Chromosome 4"/>
</dbReference>
<sequence length="238" mass="26600">MAKRCKISPSIVAESEQRSYVLKVEGYTMAKKQFETGKPVVSAPFNVGGYSWVVKWHPNGGRTEYAEFISVYLALHSAHAKHVKVNFWFSVLDKAGEPVPLRCRPVVGHIFSSKGSNWGHHDFIKKADLQGSNYLRVDSVSIKCDVTVLKHIQKGSKFVVVAPSDLHIHLQDLLNSMDEADVTFHVGGERFSAHRTVLAARSSVFKAELFGAMKEKARGPIEIDDMEADVFKSLLRFI</sequence>
<dbReference type="InterPro" id="IPR011333">
    <property type="entry name" value="SKP1/BTB/POZ_sf"/>
</dbReference>
<dbReference type="PANTHER" id="PTHR26379">
    <property type="entry name" value="BTB/POZ AND MATH DOMAIN-CONTAINING PROTEIN 1"/>
    <property type="match status" value="1"/>
</dbReference>
<dbReference type="GO" id="GO:0016567">
    <property type="term" value="P:protein ubiquitination"/>
    <property type="evidence" value="ECO:0007669"/>
    <property type="project" value="InterPro"/>
</dbReference>
<name>I1IMZ1_BRADI</name>
<dbReference type="AlphaFoldDB" id="I1IMZ1"/>
<dbReference type="EnsemblPlants" id="PNT64050">
    <property type="protein sequence ID" value="PNT64050"/>
    <property type="gene ID" value="BRADI_4g23834v3"/>
</dbReference>
<reference evidence="5" key="3">
    <citation type="submission" date="2018-08" db="UniProtKB">
        <authorList>
            <consortium name="EnsemblPlants"/>
        </authorList>
    </citation>
    <scope>IDENTIFICATION</scope>
    <source>
        <strain evidence="5">cv. Bd21</strain>
    </source>
</reference>
<dbReference type="Gramene" id="PNT64051">
    <property type="protein sequence ID" value="PNT64051"/>
    <property type="gene ID" value="BRADI_4g23834v3"/>
</dbReference>
<evidence type="ECO:0008006" key="7">
    <source>
        <dbReference type="Google" id="ProtNLM"/>
    </source>
</evidence>
<evidence type="ECO:0000313" key="6">
    <source>
        <dbReference type="Proteomes" id="UP000008810"/>
    </source>
</evidence>
<proteinExistence type="predicted"/>
<dbReference type="Gene3D" id="3.30.710.10">
    <property type="entry name" value="Potassium Channel Kv1.1, Chain A"/>
    <property type="match status" value="1"/>
</dbReference>
<dbReference type="InterPro" id="IPR045005">
    <property type="entry name" value="BPM1-6"/>
</dbReference>
<dbReference type="eggNOG" id="KOG1987">
    <property type="taxonomic scope" value="Eukaryota"/>
</dbReference>
<dbReference type="CDD" id="cd00121">
    <property type="entry name" value="MATH"/>
    <property type="match status" value="1"/>
</dbReference>
<dbReference type="OMA" id="AHAKHVK"/>